<feature type="chain" id="PRO_5025686920" evidence="2">
    <location>
        <begin position="21"/>
        <end position="248"/>
    </location>
</feature>
<proteinExistence type="predicted"/>
<sequence length="248" mass="25918">MQLKTFTHFLLLGGLQLVSAGTYTPPPLHTSLSSGVASSTAKSTIGWSYASSIIAKPTTLKSSPTVPTGLPTTGNGKRTSSKPASNKTTSSILSSAKSMITPPAYVPPYRLRARHGGYTCTNETWGGSNRTEFLNGTAPGTVLLTVTRFSSLNSTSPVHYTLPASTAITKPTSMNNTSRIDFTLLPVTRTSKGLSSTSSIPRSTSSKNVTKTTLSTGSTSGYLSLLTSASKIVNVTSSSEAIPTYLQL</sequence>
<keyword evidence="4" id="KW-1185">Reference proteome</keyword>
<evidence type="ECO:0000313" key="3">
    <source>
        <dbReference type="EMBL" id="KAF2006343.1"/>
    </source>
</evidence>
<evidence type="ECO:0000313" key="4">
    <source>
        <dbReference type="Proteomes" id="UP000799779"/>
    </source>
</evidence>
<gene>
    <name evidence="3" type="ORF">P154DRAFT_559421</name>
</gene>
<dbReference type="AlphaFoldDB" id="A0A6A5WX08"/>
<feature type="region of interest" description="Disordered" evidence="1">
    <location>
        <begin position="191"/>
        <end position="217"/>
    </location>
</feature>
<evidence type="ECO:0000256" key="1">
    <source>
        <dbReference type="SAM" id="MobiDB-lite"/>
    </source>
</evidence>
<feature type="region of interest" description="Disordered" evidence="1">
    <location>
        <begin position="60"/>
        <end position="93"/>
    </location>
</feature>
<keyword evidence="2" id="KW-0732">Signal</keyword>
<feature type="signal peptide" evidence="2">
    <location>
        <begin position="1"/>
        <end position="20"/>
    </location>
</feature>
<reference evidence="3" key="1">
    <citation type="journal article" date="2020" name="Stud. Mycol.">
        <title>101 Dothideomycetes genomes: a test case for predicting lifestyles and emergence of pathogens.</title>
        <authorList>
            <person name="Haridas S."/>
            <person name="Albert R."/>
            <person name="Binder M."/>
            <person name="Bloem J."/>
            <person name="Labutti K."/>
            <person name="Salamov A."/>
            <person name="Andreopoulos B."/>
            <person name="Baker S."/>
            <person name="Barry K."/>
            <person name="Bills G."/>
            <person name="Bluhm B."/>
            <person name="Cannon C."/>
            <person name="Castanera R."/>
            <person name="Culley D."/>
            <person name="Daum C."/>
            <person name="Ezra D."/>
            <person name="Gonzalez J."/>
            <person name="Henrissat B."/>
            <person name="Kuo A."/>
            <person name="Liang C."/>
            <person name="Lipzen A."/>
            <person name="Lutzoni F."/>
            <person name="Magnuson J."/>
            <person name="Mondo S."/>
            <person name="Nolan M."/>
            <person name="Ohm R."/>
            <person name="Pangilinan J."/>
            <person name="Park H.-J."/>
            <person name="Ramirez L."/>
            <person name="Alfaro M."/>
            <person name="Sun H."/>
            <person name="Tritt A."/>
            <person name="Yoshinaga Y."/>
            <person name="Zwiers L.-H."/>
            <person name="Turgeon B."/>
            <person name="Goodwin S."/>
            <person name="Spatafora J."/>
            <person name="Crous P."/>
            <person name="Grigoriev I."/>
        </authorList>
    </citation>
    <scope>NUCLEOTIDE SEQUENCE</scope>
    <source>
        <strain evidence="3">CBS 123094</strain>
    </source>
</reference>
<accession>A0A6A5WX08</accession>
<dbReference type="EMBL" id="ML977560">
    <property type="protein sequence ID" value="KAF2006343.1"/>
    <property type="molecule type" value="Genomic_DNA"/>
</dbReference>
<organism evidence="3 4">
    <name type="scientific">Amniculicola lignicola CBS 123094</name>
    <dbReference type="NCBI Taxonomy" id="1392246"/>
    <lineage>
        <taxon>Eukaryota</taxon>
        <taxon>Fungi</taxon>
        <taxon>Dikarya</taxon>
        <taxon>Ascomycota</taxon>
        <taxon>Pezizomycotina</taxon>
        <taxon>Dothideomycetes</taxon>
        <taxon>Pleosporomycetidae</taxon>
        <taxon>Pleosporales</taxon>
        <taxon>Amniculicolaceae</taxon>
        <taxon>Amniculicola</taxon>
    </lineage>
</organism>
<feature type="compositionally biased region" description="Low complexity" evidence="1">
    <location>
        <begin position="195"/>
        <end position="217"/>
    </location>
</feature>
<evidence type="ECO:0000256" key="2">
    <source>
        <dbReference type="SAM" id="SignalP"/>
    </source>
</evidence>
<protein>
    <submittedName>
        <fullName evidence="3">Uncharacterized protein</fullName>
    </submittedName>
</protein>
<dbReference type="Proteomes" id="UP000799779">
    <property type="component" value="Unassembled WGS sequence"/>
</dbReference>
<name>A0A6A5WX08_9PLEO</name>